<keyword evidence="3" id="KW-0645">Protease</keyword>
<dbReference type="InterPro" id="IPR007484">
    <property type="entry name" value="Peptidase_M28"/>
</dbReference>
<evidence type="ECO:0000313" key="13">
    <source>
        <dbReference type="Proteomes" id="UP001500058"/>
    </source>
</evidence>
<evidence type="ECO:0000256" key="6">
    <source>
        <dbReference type="ARBA" id="ARBA00022801"/>
    </source>
</evidence>
<dbReference type="Proteomes" id="UP001500058">
    <property type="component" value="Unassembled WGS sequence"/>
</dbReference>
<reference evidence="12 13" key="1">
    <citation type="journal article" date="2019" name="Int. J. Syst. Evol. Microbiol.">
        <title>The Global Catalogue of Microorganisms (GCM) 10K type strain sequencing project: providing services to taxonomists for standard genome sequencing and annotation.</title>
        <authorList>
            <consortium name="The Broad Institute Genomics Platform"/>
            <consortium name="The Broad Institute Genome Sequencing Center for Infectious Disease"/>
            <person name="Wu L."/>
            <person name="Ma J."/>
        </authorList>
    </citation>
    <scope>NUCLEOTIDE SEQUENCE [LARGE SCALE GENOMIC DNA]</scope>
    <source>
        <strain evidence="12 13">JCM 6921</strain>
    </source>
</reference>
<evidence type="ECO:0000256" key="8">
    <source>
        <dbReference type="SAM" id="MobiDB-lite"/>
    </source>
</evidence>
<feature type="domain" description="PA" evidence="10">
    <location>
        <begin position="154"/>
        <end position="238"/>
    </location>
</feature>
<feature type="compositionally biased region" description="Basic and acidic residues" evidence="8">
    <location>
        <begin position="514"/>
        <end position="523"/>
    </location>
</feature>
<feature type="signal peptide" evidence="9">
    <location>
        <begin position="1"/>
        <end position="35"/>
    </location>
</feature>
<dbReference type="SUPFAM" id="SSF52025">
    <property type="entry name" value="PA domain"/>
    <property type="match status" value="1"/>
</dbReference>
<evidence type="ECO:0000256" key="9">
    <source>
        <dbReference type="SAM" id="SignalP"/>
    </source>
</evidence>
<evidence type="ECO:0000259" key="11">
    <source>
        <dbReference type="Pfam" id="PF04389"/>
    </source>
</evidence>
<keyword evidence="7" id="KW-0862">Zinc</keyword>
<keyword evidence="6" id="KW-0378">Hydrolase</keyword>
<dbReference type="Pfam" id="PF04389">
    <property type="entry name" value="Peptidase_M28"/>
    <property type="match status" value="1"/>
</dbReference>
<protein>
    <submittedName>
        <fullName evidence="12">M28 family metallopeptidase</fullName>
    </submittedName>
</protein>
<dbReference type="SUPFAM" id="SSF53187">
    <property type="entry name" value="Zn-dependent exopeptidases"/>
    <property type="match status" value="1"/>
</dbReference>
<dbReference type="InterPro" id="IPR046450">
    <property type="entry name" value="PA_dom_sf"/>
</dbReference>
<accession>A0ABN3HLZ0</accession>
<dbReference type="Pfam" id="PF02225">
    <property type="entry name" value="PA"/>
    <property type="match status" value="1"/>
</dbReference>
<feature type="region of interest" description="Disordered" evidence="8">
    <location>
        <begin position="499"/>
        <end position="523"/>
    </location>
</feature>
<feature type="domain" description="Peptidase M28" evidence="11">
    <location>
        <begin position="264"/>
        <end position="484"/>
    </location>
</feature>
<dbReference type="Gene3D" id="3.50.30.30">
    <property type="match status" value="1"/>
</dbReference>
<dbReference type="CDD" id="cd03876">
    <property type="entry name" value="M28_SGAP_like"/>
    <property type="match status" value="1"/>
</dbReference>
<keyword evidence="13" id="KW-1185">Reference proteome</keyword>
<dbReference type="EMBL" id="BAAATJ010000001">
    <property type="protein sequence ID" value="GAA2383274.1"/>
    <property type="molecule type" value="Genomic_DNA"/>
</dbReference>
<evidence type="ECO:0000313" key="12">
    <source>
        <dbReference type="EMBL" id="GAA2383274.1"/>
    </source>
</evidence>
<proteinExistence type="inferred from homology"/>
<evidence type="ECO:0000256" key="4">
    <source>
        <dbReference type="ARBA" id="ARBA00022723"/>
    </source>
</evidence>
<dbReference type="Gene3D" id="3.40.630.10">
    <property type="entry name" value="Zn peptidases"/>
    <property type="match status" value="1"/>
</dbReference>
<comment type="similarity">
    <text evidence="1">Belongs to the peptidase M28 family. M28A subfamily.</text>
</comment>
<feature type="chain" id="PRO_5045786194" evidence="9">
    <location>
        <begin position="36"/>
        <end position="523"/>
    </location>
</feature>
<dbReference type="PANTHER" id="PTHR12147">
    <property type="entry name" value="METALLOPEPTIDASE M28 FAMILY MEMBER"/>
    <property type="match status" value="1"/>
</dbReference>
<dbReference type="PANTHER" id="PTHR12147:SF26">
    <property type="entry name" value="PEPTIDASE M28 DOMAIN-CONTAINING PROTEIN"/>
    <property type="match status" value="1"/>
</dbReference>
<keyword evidence="4" id="KW-0479">Metal-binding</keyword>
<dbReference type="InterPro" id="IPR045175">
    <property type="entry name" value="M28_fam"/>
</dbReference>
<organism evidence="12 13">
    <name type="scientific">Streptomyces glaucosporus</name>
    <dbReference type="NCBI Taxonomy" id="284044"/>
    <lineage>
        <taxon>Bacteria</taxon>
        <taxon>Bacillati</taxon>
        <taxon>Actinomycetota</taxon>
        <taxon>Actinomycetes</taxon>
        <taxon>Kitasatosporales</taxon>
        <taxon>Streptomycetaceae</taxon>
        <taxon>Streptomyces</taxon>
    </lineage>
</organism>
<dbReference type="InterPro" id="IPR041756">
    <property type="entry name" value="M28_SGAP-like"/>
</dbReference>
<evidence type="ECO:0000256" key="1">
    <source>
        <dbReference type="ARBA" id="ARBA00005957"/>
    </source>
</evidence>
<evidence type="ECO:0000256" key="3">
    <source>
        <dbReference type="ARBA" id="ARBA00022670"/>
    </source>
</evidence>
<evidence type="ECO:0000256" key="5">
    <source>
        <dbReference type="ARBA" id="ARBA00022729"/>
    </source>
</evidence>
<evidence type="ECO:0000259" key="10">
    <source>
        <dbReference type="Pfam" id="PF02225"/>
    </source>
</evidence>
<keyword evidence="5 9" id="KW-0732">Signal</keyword>
<name>A0ABN3HLZ0_9ACTN</name>
<keyword evidence="2" id="KW-0031">Aminopeptidase</keyword>
<dbReference type="InterPro" id="IPR003137">
    <property type="entry name" value="PA_domain"/>
</dbReference>
<comment type="caution">
    <text evidence="12">The sequence shown here is derived from an EMBL/GenBank/DDBJ whole genome shotgun (WGS) entry which is preliminary data.</text>
</comment>
<evidence type="ECO:0000256" key="2">
    <source>
        <dbReference type="ARBA" id="ARBA00022438"/>
    </source>
</evidence>
<dbReference type="RefSeq" id="WP_344628812.1">
    <property type="nucleotide sequence ID" value="NZ_BAAATJ010000001.1"/>
</dbReference>
<sequence>MHAPLRRGRKRRLTAAAAAASLAAPLLVLASAAPAAATPAPGAQGERLARKLVGQTGAEGAMRHLRAFQQIAKLNEGNRAAGAEGHTWSAKYAGTLLKLAGYEVTYQNFDFVYTETLAERLTVLTPERADVPIKVMTYTKSTPEGGIEASVAAVPVDADGTTGCTAEDFASGDFTGKIALIQRGGCTFAEKQAAAADAGAVGAIVYNNVDGELNGTLGDASAGRIPTGGLSKEDGEELAARAARGTVTVSMEIRELQETRTTPNVIAETRGGDPDNVVMFGAHLDSVTAGPGINDNASGSAGILETALQLAKADRKGKHANKVRFALWSAEELGLQGAEHYVRNLSQAERDRIALYLNFDMIASPNYGLFVYDGDDSDGVGAGPGPEGSAQLEHAINTFMRSRGHEPRGTDFTGRSDYGPFIEAGIPSGGTFTGAEGVKSEEEAALWGGRAGVAYDECYHLECDDLGNVSEKALGINVDVIAHAVGTYAWDTGSLDDEVPFEPTKGTAGSGGGLHDHDHELTS</sequence>
<gene>
    <name evidence="12" type="ORF">GCM10010420_01670</name>
</gene>
<evidence type="ECO:0000256" key="7">
    <source>
        <dbReference type="ARBA" id="ARBA00022833"/>
    </source>
</evidence>